<sequence length="37" mass="4080">MQRSEGLHDAVDFVSSEGSDEMLRQVAPAGQASQFWL</sequence>
<dbReference type="AlphaFoldDB" id="V9E906"/>
<protein>
    <submittedName>
        <fullName evidence="1">Uncharacterized protein</fullName>
    </submittedName>
</protein>
<evidence type="ECO:0000313" key="2">
    <source>
        <dbReference type="Proteomes" id="UP000018721"/>
    </source>
</evidence>
<accession>V9E906</accession>
<reference evidence="1 2" key="1">
    <citation type="submission" date="2013-11" db="EMBL/GenBank/DDBJ databases">
        <title>The Genome Sequence of Phytophthora parasitica P1569.</title>
        <authorList>
            <consortium name="The Broad Institute Genomics Platform"/>
            <person name="Russ C."/>
            <person name="Tyler B."/>
            <person name="Panabieres F."/>
            <person name="Shan W."/>
            <person name="Tripathy S."/>
            <person name="Grunwald N."/>
            <person name="Machado M."/>
            <person name="Johnson C.S."/>
            <person name="Arredondo F."/>
            <person name="Hong C."/>
            <person name="Coffey M."/>
            <person name="Young S.K."/>
            <person name="Zeng Q."/>
            <person name="Gargeya S."/>
            <person name="Fitzgerald M."/>
            <person name="Abouelleil A."/>
            <person name="Alvarado L."/>
            <person name="Chapman S.B."/>
            <person name="Gainer-Dewar J."/>
            <person name="Goldberg J."/>
            <person name="Griggs A."/>
            <person name="Gujja S."/>
            <person name="Hansen M."/>
            <person name="Howarth C."/>
            <person name="Imamovic A."/>
            <person name="Ireland A."/>
            <person name="Larimer J."/>
            <person name="McCowan C."/>
            <person name="Murphy C."/>
            <person name="Pearson M."/>
            <person name="Poon T.W."/>
            <person name="Priest M."/>
            <person name="Roberts A."/>
            <person name="Saif S."/>
            <person name="Shea T."/>
            <person name="Sykes S."/>
            <person name="Wortman J."/>
            <person name="Nusbaum C."/>
            <person name="Birren B."/>
        </authorList>
    </citation>
    <scope>NUCLEOTIDE SEQUENCE [LARGE SCALE GENOMIC DNA]</scope>
    <source>
        <strain evidence="1 2">P1569</strain>
    </source>
</reference>
<name>V9E906_PHYNI</name>
<dbReference type="EMBL" id="ANIZ01003107">
    <property type="protein sequence ID" value="ETI35589.1"/>
    <property type="molecule type" value="Genomic_DNA"/>
</dbReference>
<proteinExistence type="predicted"/>
<gene>
    <name evidence="1" type="ORF">F443_18097</name>
</gene>
<dbReference type="Proteomes" id="UP000018721">
    <property type="component" value="Unassembled WGS sequence"/>
</dbReference>
<organism evidence="1 2">
    <name type="scientific">Phytophthora nicotianae P1569</name>
    <dbReference type="NCBI Taxonomy" id="1317065"/>
    <lineage>
        <taxon>Eukaryota</taxon>
        <taxon>Sar</taxon>
        <taxon>Stramenopiles</taxon>
        <taxon>Oomycota</taxon>
        <taxon>Peronosporomycetes</taxon>
        <taxon>Peronosporales</taxon>
        <taxon>Peronosporaceae</taxon>
        <taxon>Phytophthora</taxon>
    </lineage>
</organism>
<evidence type="ECO:0000313" key="1">
    <source>
        <dbReference type="EMBL" id="ETI35589.1"/>
    </source>
</evidence>
<comment type="caution">
    <text evidence="1">The sequence shown here is derived from an EMBL/GenBank/DDBJ whole genome shotgun (WGS) entry which is preliminary data.</text>
</comment>
<keyword evidence="2" id="KW-1185">Reference proteome</keyword>
<dbReference type="HOGENOM" id="CLU_3352218_0_0_1"/>